<keyword evidence="2" id="KW-1185">Reference proteome</keyword>
<reference evidence="1 2" key="1">
    <citation type="submission" date="2023-07" db="EMBL/GenBank/DDBJ databases">
        <title>Comparative genomics of wheat-associated soil bacteria to identify genetic determinants of phenazine resistance.</title>
        <authorList>
            <person name="Mouncey N."/>
        </authorList>
    </citation>
    <scope>NUCLEOTIDE SEQUENCE [LARGE SCALE GENOMIC DNA]</scope>
    <source>
        <strain evidence="1 2">B2I6</strain>
    </source>
</reference>
<accession>A0ABU0NFN9</accession>
<protein>
    <submittedName>
        <fullName evidence="1">Uncharacterized protein</fullName>
    </submittedName>
</protein>
<dbReference type="EMBL" id="JAUSWV010000001">
    <property type="protein sequence ID" value="MDQ0577907.1"/>
    <property type="molecule type" value="Genomic_DNA"/>
</dbReference>
<evidence type="ECO:0000313" key="1">
    <source>
        <dbReference type="EMBL" id="MDQ0577907.1"/>
    </source>
</evidence>
<evidence type="ECO:0000313" key="2">
    <source>
        <dbReference type="Proteomes" id="UP001230654"/>
    </source>
</evidence>
<comment type="caution">
    <text evidence="1">The sequence shown here is derived from an EMBL/GenBank/DDBJ whole genome shotgun (WGS) entry which is preliminary data.</text>
</comment>
<organism evidence="1 2">
    <name type="scientific">Streptomyces rishiriensis</name>
    <dbReference type="NCBI Taxonomy" id="68264"/>
    <lineage>
        <taxon>Bacteria</taxon>
        <taxon>Bacillati</taxon>
        <taxon>Actinomycetota</taxon>
        <taxon>Actinomycetes</taxon>
        <taxon>Kitasatosporales</taxon>
        <taxon>Streptomycetaceae</taxon>
        <taxon>Streptomyces</taxon>
    </lineage>
</organism>
<gene>
    <name evidence="1" type="ORF">QF030_000085</name>
</gene>
<proteinExistence type="predicted"/>
<name>A0ABU0NFN9_STRRH</name>
<dbReference type="Proteomes" id="UP001230654">
    <property type="component" value="Unassembled WGS sequence"/>
</dbReference>
<sequence length="43" mass="4664">MRARMTVVARRLVLAAGGQCSWCHAWFADWNGGTCDACRAAGH</sequence>